<dbReference type="Proteomes" id="UP000225108">
    <property type="component" value="Unassembled WGS sequence"/>
</dbReference>
<dbReference type="Gene3D" id="1.10.10.10">
    <property type="entry name" value="Winged helix-like DNA-binding domain superfamily/Winged helix DNA-binding domain"/>
    <property type="match status" value="1"/>
</dbReference>
<dbReference type="InterPro" id="IPR039422">
    <property type="entry name" value="MarR/SlyA-like"/>
</dbReference>
<dbReference type="EMBL" id="PEBD01000008">
    <property type="protein sequence ID" value="PHV66625.1"/>
    <property type="molecule type" value="Genomic_DNA"/>
</dbReference>
<dbReference type="PANTHER" id="PTHR33164:SF106">
    <property type="entry name" value="TRANSCRIPTIONAL REGULATORY PROTEIN"/>
    <property type="match status" value="1"/>
</dbReference>
<dbReference type="GO" id="GO:0006950">
    <property type="term" value="P:response to stress"/>
    <property type="evidence" value="ECO:0007669"/>
    <property type="project" value="TreeGrafter"/>
</dbReference>
<evidence type="ECO:0000313" key="3">
    <source>
        <dbReference type="Proteomes" id="UP000225108"/>
    </source>
</evidence>
<reference evidence="2 3" key="1">
    <citation type="submission" date="2017-10" db="EMBL/GenBank/DDBJ databases">
        <title>The draft genome sequence of Williamsia sp. BULT 1.1 isolated from the semi-arid grassland soils from South Africa.</title>
        <authorList>
            <person name="Kabwe M.H."/>
            <person name="Govender N."/>
            <person name="Mutseka Lunga P."/>
            <person name="Vikram S."/>
            <person name="Makhalanyane T.P."/>
        </authorList>
    </citation>
    <scope>NUCLEOTIDE SEQUENCE [LARGE SCALE GENOMIC DNA]</scope>
    <source>
        <strain evidence="2 3">BULT 1.1</strain>
    </source>
</reference>
<name>A0A2G3PLC5_WILMA</name>
<gene>
    <name evidence="2" type="ORF">CSW57_09985</name>
</gene>
<dbReference type="PANTHER" id="PTHR33164">
    <property type="entry name" value="TRANSCRIPTIONAL REGULATOR, MARR FAMILY"/>
    <property type="match status" value="1"/>
</dbReference>
<dbReference type="SMART" id="SM00347">
    <property type="entry name" value="HTH_MARR"/>
    <property type="match status" value="1"/>
</dbReference>
<organism evidence="2 3">
    <name type="scientific">Williamsia marianensis</name>
    <dbReference type="NCBI Taxonomy" id="85044"/>
    <lineage>
        <taxon>Bacteria</taxon>
        <taxon>Bacillati</taxon>
        <taxon>Actinomycetota</taxon>
        <taxon>Actinomycetes</taxon>
        <taxon>Mycobacteriales</taxon>
        <taxon>Nocardiaceae</taxon>
        <taxon>Williamsia</taxon>
    </lineage>
</organism>
<dbReference type="InterPro" id="IPR000835">
    <property type="entry name" value="HTH_MarR-typ"/>
</dbReference>
<evidence type="ECO:0000313" key="2">
    <source>
        <dbReference type="EMBL" id="PHV66625.1"/>
    </source>
</evidence>
<dbReference type="RefSeq" id="WP_023958694.1">
    <property type="nucleotide sequence ID" value="NZ_PEBD01000008.1"/>
</dbReference>
<proteinExistence type="predicted"/>
<accession>A0A2G3PLC5</accession>
<sequence>MPDNQPAQDNRAALESQISSDVRALNAESDQISRVFATLNDLSANDFRALLHVMVADAAGAPLTSGALGKRLQVSGGAVTHLVERMIGSGHIRREADERDRRKVILRYDEHGMAVARAFFAPLGKHTHDAMVDLPDEDLAAAHRVFTALISAMHTYEDELGNAGGATPGR</sequence>
<dbReference type="InterPro" id="IPR036388">
    <property type="entry name" value="WH-like_DNA-bd_sf"/>
</dbReference>
<dbReference type="Pfam" id="PF12802">
    <property type="entry name" value="MarR_2"/>
    <property type="match status" value="1"/>
</dbReference>
<dbReference type="AlphaFoldDB" id="A0A2G3PLC5"/>
<dbReference type="SUPFAM" id="SSF46785">
    <property type="entry name" value="Winged helix' DNA-binding domain"/>
    <property type="match status" value="1"/>
</dbReference>
<evidence type="ECO:0000259" key="1">
    <source>
        <dbReference type="PROSITE" id="PS50995"/>
    </source>
</evidence>
<comment type="caution">
    <text evidence="2">The sequence shown here is derived from an EMBL/GenBank/DDBJ whole genome shotgun (WGS) entry which is preliminary data.</text>
</comment>
<feature type="domain" description="HTH marR-type" evidence="1">
    <location>
        <begin position="11"/>
        <end position="151"/>
    </location>
</feature>
<dbReference type="GO" id="GO:0003700">
    <property type="term" value="F:DNA-binding transcription factor activity"/>
    <property type="evidence" value="ECO:0007669"/>
    <property type="project" value="InterPro"/>
</dbReference>
<protein>
    <submittedName>
        <fullName evidence="2">MarR family transcriptional regulator</fullName>
    </submittedName>
</protein>
<dbReference type="PROSITE" id="PS50995">
    <property type="entry name" value="HTH_MARR_2"/>
    <property type="match status" value="1"/>
</dbReference>
<dbReference type="InterPro" id="IPR036390">
    <property type="entry name" value="WH_DNA-bd_sf"/>
</dbReference>